<sequence length="91" mass="10222">MIGRVAVNLSRSKIPNVVMKRGVHKGFDSTPPMRFIAVPQRIGLYFTLAIAFLSYPTYVICNLDNLRPRVENNLGEGALAEKERRLALAKH</sequence>
<organism evidence="1 2">
    <name type="scientific">Panagrolaimus sp. JU765</name>
    <dbReference type="NCBI Taxonomy" id="591449"/>
    <lineage>
        <taxon>Eukaryota</taxon>
        <taxon>Metazoa</taxon>
        <taxon>Ecdysozoa</taxon>
        <taxon>Nematoda</taxon>
        <taxon>Chromadorea</taxon>
        <taxon>Rhabditida</taxon>
        <taxon>Tylenchina</taxon>
        <taxon>Panagrolaimomorpha</taxon>
        <taxon>Panagrolaimoidea</taxon>
        <taxon>Panagrolaimidae</taxon>
        <taxon>Panagrolaimus</taxon>
    </lineage>
</organism>
<proteinExistence type="predicted"/>
<reference evidence="2" key="1">
    <citation type="submission" date="2022-11" db="UniProtKB">
        <authorList>
            <consortium name="WormBaseParasite"/>
        </authorList>
    </citation>
    <scope>IDENTIFICATION</scope>
</reference>
<dbReference type="WBParaSite" id="JU765_v2.g8055.t1">
    <property type="protein sequence ID" value="JU765_v2.g8055.t1"/>
    <property type="gene ID" value="JU765_v2.g8055"/>
</dbReference>
<evidence type="ECO:0000313" key="1">
    <source>
        <dbReference type="Proteomes" id="UP000887576"/>
    </source>
</evidence>
<accession>A0AC34RL70</accession>
<protein>
    <submittedName>
        <fullName evidence="2">Uncharacterized protein</fullName>
    </submittedName>
</protein>
<evidence type="ECO:0000313" key="2">
    <source>
        <dbReference type="WBParaSite" id="JU765_v2.g8055.t1"/>
    </source>
</evidence>
<name>A0AC34RL70_9BILA</name>
<dbReference type="Proteomes" id="UP000887576">
    <property type="component" value="Unplaced"/>
</dbReference>